<keyword evidence="10 14" id="KW-0408">Iron</keyword>
<keyword evidence="11 15" id="KW-0503">Monooxygenase</keyword>
<dbReference type="InterPro" id="IPR050364">
    <property type="entry name" value="Cytochrome_P450_fung"/>
</dbReference>
<dbReference type="InterPro" id="IPR017972">
    <property type="entry name" value="Cyt_P450_CS"/>
</dbReference>
<reference evidence="16 17" key="1">
    <citation type="journal article" date="2019" name="Nat. Ecol. Evol.">
        <title>Megaphylogeny resolves global patterns of mushroom evolution.</title>
        <authorList>
            <person name="Varga T."/>
            <person name="Krizsan K."/>
            <person name="Foldi C."/>
            <person name="Dima B."/>
            <person name="Sanchez-Garcia M."/>
            <person name="Sanchez-Ramirez S."/>
            <person name="Szollosi G.J."/>
            <person name="Szarkandi J.G."/>
            <person name="Papp V."/>
            <person name="Albert L."/>
            <person name="Andreopoulos W."/>
            <person name="Angelini C."/>
            <person name="Antonin V."/>
            <person name="Barry K.W."/>
            <person name="Bougher N.L."/>
            <person name="Buchanan P."/>
            <person name="Buyck B."/>
            <person name="Bense V."/>
            <person name="Catcheside P."/>
            <person name="Chovatia M."/>
            <person name="Cooper J."/>
            <person name="Damon W."/>
            <person name="Desjardin D."/>
            <person name="Finy P."/>
            <person name="Geml J."/>
            <person name="Haridas S."/>
            <person name="Hughes K."/>
            <person name="Justo A."/>
            <person name="Karasinski D."/>
            <person name="Kautmanova I."/>
            <person name="Kiss B."/>
            <person name="Kocsube S."/>
            <person name="Kotiranta H."/>
            <person name="LaButti K.M."/>
            <person name="Lechner B.E."/>
            <person name="Liimatainen K."/>
            <person name="Lipzen A."/>
            <person name="Lukacs Z."/>
            <person name="Mihaltcheva S."/>
            <person name="Morgado L.N."/>
            <person name="Niskanen T."/>
            <person name="Noordeloos M.E."/>
            <person name="Ohm R.A."/>
            <person name="Ortiz-Santana B."/>
            <person name="Ovrebo C."/>
            <person name="Racz N."/>
            <person name="Riley R."/>
            <person name="Savchenko A."/>
            <person name="Shiryaev A."/>
            <person name="Soop K."/>
            <person name="Spirin V."/>
            <person name="Szebenyi C."/>
            <person name="Tomsovsky M."/>
            <person name="Tulloss R.E."/>
            <person name="Uehling J."/>
            <person name="Grigoriev I.V."/>
            <person name="Vagvolgyi C."/>
            <person name="Papp T."/>
            <person name="Martin F.M."/>
            <person name="Miettinen O."/>
            <person name="Hibbett D.S."/>
            <person name="Nagy L.G."/>
        </authorList>
    </citation>
    <scope>NUCLEOTIDE SEQUENCE [LARGE SCALE GENOMIC DNA]</scope>
    <source>
        <strain evidence="16 17">CBS 962.96</strain>
    </source>
</reference>
<evidence type="ECO:0000256" key="4">
    <source>
        <dbReference type="ARBA" id="ARBA00010617"/>
    </source>
</evidence>
<dbReference type="CDD" id="cd11065">
    <property type="entry name" value="CYP64-like"/>
    <property type="match status" value="1"/>
</dbReference>
<dbReference type="InterPro" id="IPR002401">
    <property type="entry name" value="Cyt_P450_E_grp-I"/>
</dbReference>
<dbReference type="GO" id="GO:0005506">
    <property type="term" value="F:iron ion binding"/>
    <property type="evidence" value="ECO:0007669"/>
    <property type="project" value="InterPro"/>
</dbReference>
<dbReference type="GO" id="GO:0004497">
    <property type="term" value="F:monooxygenase activity"/>
    <property type="evidence" value="ECO:0007669"/>
    <property type="project" value="UniProtKB-KW"/>
</dbReference>
<organism evidence="16 17">
    <name type="scientific">Dendrothele bispora (strain CBS 962.96)</name>
    <dbReference type="NCBI Taxonomy" id="1314807"/>
    <lineage>
        <taxon>Eukaryota</taxon>
        <taxon>Fungi</taxon>
        <taxon>Dikarya</taxon>
        <taxon>Basidiomycota</taxon>
        <taxon>Agaricomycotina</taxon>
        <taxon>Agaricomycetes</taxon>
        <taxon>Agaricomycetidae</taxon>
        <taxon>Agaricales</taxon>
        <taxon>Agaricales incertae sedis</taxon>
        <taxon>Dendrothele</taxon>
    </lineage>
</organism>
<keyword evidence="9 15" id="KW-0560">Oxidoreductase</keyword>
<evidence type="ECO:0000256" key="6">
    <source>
        <dbReference type="ARBA" id="ARBA00022692"/>
    </source>
</evidence>
<dbReference type="PANTHER" id="PTHR46300:SF2">
    <property type="entry name" value="CYTOCHROME P450 MONOOXYGENASE ALNH-RELATED"/>
    <property type="match status" value="1"/>
</dbReference>
<accession>A0A4S8MEM0</accession>
<dbReference type="EMBL" id="ML179095">
    <property type="protein sequence ID" value="THV01030.1"/>
    <property type="molecule type" value="Genomic_DNA"/>
</dbReference>
<evidence type="ECO:0000256" key="9">
    <source>
        <dbReference type="ARBA" id="ARBA00023002"/>
    </source>
</evidence>
<dbReference type="Gene3D" id="1.10.630.10">
    <property type="entry name" value="Cytochrome P450"/>
    <property type="match status" value="1"/>
</dbReference>
<dbReference type="InterPro" id="IPR001128">
    <property type="entry name" value="Cyt_P450"/>
</dbReference>
<dbReference type="AlphaFoldDB" id="A0A4S8MEM0"/>
<evidence type="ECO:0000256" key="13">
    <source>
        <dbReference type="ARBA" id="ARBA00023180"/>
    </source>
</evidence>
<dbReference type="PRINTS" id="PR00463">
    <property type="entry name" value="EP450I"/>
</dbReference>
<proteinExistence type="inferred from homology"/>
<evidence type="ECO:0000256" key="2">
    <source>
        <dbReference type="ARBA" id="ARBA00004167"/>
    </source>
</evidence>
<evidence type="ECO:0000256" key="15">
    <source>
        <dbReference type="RuleBase" id="RU000461"/>
    </source>
</evidence>
<evidence type="ECO:0000256" key="10">
    <source>
        <dbReference type="ARBA" id="ARBA00023004"/>
    </source>
</evidence>
<sequence>MASPLFIPVCSAILWVVYKLFNVGKRESTLPPGPPTLPVIGNLNVFPTEYAHYKFTEWAHQYGDIYSLKLGPQTVVVLTSMKAVKEFLDQQSAVTSDRPASWMVNATSKGLHLALARYSDTWRTLRKVAHSILTPNAVVAHQPIQIAEATQLMYDMLHSPEKFYNHIRRYSTSVIVSVVFGKRCPRYETPDVTTFFELAHRSELCFEPGAEPPLEQFPFLNYIPERWAEWKRLAKALNEIQIKMYMGLLDECEGRLRNKQGTGCYLESVIERKEEYGLSREAIAYLGGALLEAGGHTTSASLHTVIMCLIAFPEVKKKAQEEVDRIVGNDRTPQMEDLEDMPYVRALIKETHRFRPVAPLALPHAMLTDGSYRGYAIPKGTIIFANTWGIYHDPDIFEDAEIFKPERYLDSEYGVKSGVDDKDFRHTLVFGYGRRICPGMHLANNSIELNVLNFLWAFDFNPPTDPQTGSYLPVDTWAYGKGVLPAPLPFSCNITIRSGSKASMIDNEYLSATGAFDKFEHHLCEEDKEWLKMTRERH</sequence>
<dbReference type="InterPro" id="IPR036396">
    <property type="entry name" value="Cyt_P450_sf"/>
</dbReference>
<comment type="cofactor">
    <cofactor evidence="1 14">
        <name>heme</name>
        <dbReference type="ChEBI" id="CHEBI:30413"/>
    </cofactor>
</comment>
<name>A0A4S8MEM0_DENBC</name>
<keyword evidence="8" id="KW-1133">Transmembrane helix</keyword>
<dbReference type="Proteomes" id="UP000297245">
    <property type="component" value="Unassembled WGS sequence"/>
</dbReference>
<dbReference type="GO" id="GO:0016705">
    <property type="term" value="F:oxidoreductase activity, acting on paired donors, with incorporation or reduction of molecular oxygen"/>
    <property type="evidence" value="ECO:0007669"/>
    <property type="project" value="InterPro"/>
</dbReference>
<evidence type="ECO:0000313" key="16">
    <source>
        <dbReference type="EMBL" id="THV01030.1"/>
    </source>
</evidence>
<evidence type="ECO:0000256" key="12">
    <source>
        <dbReference type="ARBA" id="ARBA00023136"/>
    </source>
</evidence>
<keyword evidence="7 14" id="KW-0479">Metal-binding</keyword>
<evidence type="ECO:0000313" key="17">
    <source>
        <dbReference type="Proteomes" id="UP000297245"/>
    </source>
</evidence>
<evidence type="ECO:0000256" key="14">
    <source>
        <dbReference type="PIRSR" id="PIRSR602401-1"/>
    </source>
</evidence>
<dbReference type="PANTHER" id="PTHR46300">
    <property type="entry name" value="P450, PUTATIVE (EUROFUNG)-RELATED-RELATED"/>
    <property type="match status" value="1"/>
</dbReference>
<dbReference type="PROSITE" id="PS00086">
    <property type="entry name" value="CYTOCHROME_P450"/>
    <property type="match status" value="1"/>
</dbReference>
<protein>
    <submittedName>
        <fullName evidence="16">Cytochrome P450</fullName>
    </submittedName>
</protein>
<comment type="pathway">
    <text evidence="3">Secondary metabolite biosynthesis.</text>
</comment>
<dbReference type="OrthoDB" id="1103324at2759"/>
<evidence type="ECO:0000256" key="7">
    <source>
        <dbReference type="ARBA" id="ARBA00022723"/>
    </source>
</evidence>
<dbReference type="Pfam" id="PF00067">
    <property type="entry name" value="p450"/>
    <property type="match status" value="1"/>
</dbReference>
<feature type="binding site" description="axial binding residue" evidence="14">
    <location>
        <position position="437"/>
    </location>
    <ligand>
        <name>heme</name>
        <dbReference type="ChEBI" id="CHEBI:30413"/>
    </ligand>
    <ligandPart>
        <name>Fe</name>
        <dbReference type="ChEBI" id="CHEBI:18248"/>
    </ligandPart>
</feature>
<evidence type="ECO:0000256" key="5">
    <source>
        <dbReference type="ARBA" id="ARBA00022617"/>
    </source>
</evidence>
<gene>
    <name evidence="16" type="ORF">K435DRAFT_827848</name>
</gene>
<evidence type="ECO:0000256" key="3">
    <source>
        <dbReference type="ARBA" id="ARBA00005179"/>
    </source>
</evidence>
<keyword evidence="6" id="KW-0812">Transmembrane</keyword>
<keyword evidence="13" id="KW-0325">Glycoprotein</keyword>
<evidence type="ECO:0000256" key="11">
    <source>
        <dbReference type="ARBA" id="ARBA00023033"/>
    </source>
</evidence>
<comment type="similarity">
    <text evidence="4 15">Belongs to the cytochrome P450 family.</text>
</comment>
<keyword evidence="12" id="KW-0472">Membrane</keyword>
<dbReference type="SUPFAM" id="SSF48264">
    <property type="entry name" value="Cytochrome P450"/>
    <property type="match status" value="1"/>
</dbReference>
<dbReference type="GO" id="GO:0020037">
    <property type="term" value="F:heme binding"/>
    <property type="evidence" value="ECO:0007669"/>
    <property type="project" value="InterPro"/>
</dbReference>
<dbReference type="GO" id="GO:0016020">
    <property type="term" value="C:membrane"/>
    <property type="evidence" value="ECO:0007669"/>
    <property type="project" value="UniProtKB-SubCell"/>
</dbReference>
<evidence type="ECO:0000256" key="8">
    <source>
        <dbReference type="ARBA" id="ARBA00022989"/>
    </source>
</evidence>
<evidence type="ECO:0000256" key="1">
    <source>
        <dbReference type="ARBA" id="ARBA00001971"/>
    </source>
</evidence>
<keyword evidence="5 14" id="KW-0349">Heme</keyword>
<dbReference type="PRINTS" id="PR00385">
    <property type="entry name" value="P450"/>
</dbReference>
<keyword evidence="17" id="KW-1185">Reference proteome</keyword>
<comment type="subcellular location">
    <subcellularLocation>
        <location evidence="2">Membrane</location>
        <topology evidence="2">Single-pass membrane protein</topology>
    </subcellularLocation>
</comment>